<feature type="transmembrane region" description="Helical" evidence="1">
    <location>
        <begin position="379"/>
        <end position="400"/>
    </location>
</feature>
<dbReference type="InterPro" id="IPR025840">
    <property type="entry name" value="7TM_transglut"/>
</dbReference>
<proteinExistence type="predicted"/>
<feature type="transmembrane region" description="Helical" evidence="1">
    <location>
        <begin position="6"/>
        <end position="24"/>
    </location>
</feature>
<gene>
    <name evidence="4" type="ORF">soil367_10175</name>
</gene>
<feature type="transmembrane region" description="Helical" evidence="1">
    <location>
        <begin position="311"/>
        <end position="331"/>
    </location>
</feature>
<feature type="domain" description="7 transmembrane helices usually fused to an inactive transglutaminase" evidence="3">
    <location>
        <begin position="257"/>
        <end position="500"/>
    </location>
</feature>
<keyword evidence="5" id="KW-1185">Reference proteome</keyword>
<dbReference type="OrthoDB" id="253840at2"/>
<protein>
    <submittedName>
        <fullName evidence="4">Gonadoliberin III</fullName>
    </submittedName>
</protein>
<feature type="transmembrane region" description="Helical" evidence="1">
    <location>
        <begin position="439"/>
        <end position="460"/>
    </location>
</feature>
<evidence type="ECO:0000313" key="5">
    <source>
        <dbReference type="Proteomes" id="UP000298049"/>
    </source>
</evidence>
<dbReference type="InterPro" id="IPR025838">
    <property type="entry name" value="Transglut_i_TM"/>
</dbReference>
<evidence type="ECO:0000313" key="4">
    <source>
        <dbReference type="EMBL" id="QCF26269.1"/>
    </source>
</evidence>
<keyword evidence="1" id="KW-0472">Membrane</keyword>
<dbReference type="AlphaFoldDB" id="A0A4P7XGX2"/>
<keyword evidence="1" id="KW-0812">Transmembrane</keyword>
<feature type="transmembrane region" description="Helical" evidence="1">
    <location>
        <begin position="406"/>
        <end position="427"/>
    </location>
</feature>
<evidence type="ECO:0000259" key="2">
    <source>
        <dbReference type="Pfam" id="PF14400"/>
    </source>
</evidence>
<keyword evidence="1" id="KW-1133">Transmembrane helix</keyword>
<dbReference type="RefSeq" id="WP_136548989.1">
    <property type="nucleotide sequence ID" value="NZ_CP031093.1"/>
</dbReference>
<feature type="transmembrane region" description="Helical" evidence="1">
    <location>
        <begin position="337"/>
        <end position="367"/>
    </location>
</feature>
<dbReference type="Pfam" id="PF14402">
    <property type="entry name" value="7TM_transglut"/>
    <property type="match status" value="1"/>
</dbReference>
<evidence type="ECO:0000256" key="1">
    <source>
        <dbReference type="SAM" id="Phobius"/>
    </source>
</evidence>
<name>A0A4P7XGX2_9ALTE</name>
<organism evidence="4 5">
    <name type="scientific">Hydrocarboniclastica marina</name>
    <dbReference type="NCBI Taxonomy" id="2259620"/>
    <lineage>
        <taxon>Bacteria</taxon>
        <taxon>Pseudomonadati</taxon>
        <taxon>Pseudomonadota</taxon>
        <taxon>Gammaproteobacteria</taxon>
        <taxon>Alteromonadales</taxon>
        <taxon>Alteromonadaceae</taxon>
        <taxon>Hydrocarboniclastica</taxon>
    </lineage>
</organism>
<sequence length="503" mass="55547">MNKQLPFYLAVALLVIAGLAIATLRHNELNVPLTPGVEQTVWQVEAKIEFQAYGDPVTASLALPDQPPGFRVMSEQSASPGYGFSTIQKGGIRRGEWSIRRANGRQTLYYKVQLITDPSATPAPPEQPPVATGNSYWSEPEATAAEGLINQARETSSSPESLARELIKLLNNSESNQNAALLLAQQSTAEVLVRLLNQAGVPARISMGLQLEDARRNQGLLAVADVYTKDGWITFDPRTGDQDTPENLLLWQRGGSSLLDVLGGRRSTVSFSMLQQTVPAQDLVQSQSYESGFSRFSLYHLPLEEQGMFKILLLLPVGALVVVFMRIIVGFRTSGTFMPILIAVAFLQTSLVPGLISFLSIVAVGLLLRGYLSRLNLLLVARIATLIILVIFITSFMALLGYELGISSGMTVTFFPMVIIAWTIERMSILWEEEGAQEVLIQGFGSLFVAVLAFSAMQWRYISHLSFNFPELHLIILAMVLLMGQYKGYRLSELRRFRFLAKD</sequence>
<dbReference type="Pfam" id="PF14400">
    <property type="entry name" value="Transglut_i_TM"/>
    <property type="match status" value="1"/>
</dbReference>
<feature type="transmembrane region" description="Helical" evidence="1">
    <location>
        <begin position="472"/>
        <end position="489"/>
    </location>
</feature>
<dbReference type="KEGG" id="hmi:soil367_10175"/>
<dbReference type="EMBL" id="CP031093">
    <property type="protein sequence ID" value="QCF26269.1"/>
    <property type="molecule type" value="Genomic_DNA"/>
</dbReference>
<evidence type="ECO:0000259" key="3">
    <source>
        <dbReference type="Pfam" id="PF14402"/>
    </source>
</evidence>
<feature type="domain" description="Inactive transglutaminase fused to 7 transmembrane helices" evidence="2">
    <location>
        <begin position="25"/>
        <end position="185"/>
    </location>
</feature>
<reference evidence="4 5" key="1">
    <citation type="submission" date="2018-07" db="EMBL/GenBank/DDBJ databases">
        <title>Marsedoiliclastica nanhaica gen. nov. sp. nov., a novel marine hydrocarbonoclastic bacterium isolated from an in-situ enriched hydrocarbon-degrading consortium in deep-sea sediment.</title>
        <authorList>
            <person name="Dong C."/>
            <person name="Ma T."/>
            <person name="Liu R."/>
            <person name="Shao Z."/>
        </authorList>
    </citation>
    <scope>NUCLEOTIDE SEQUENCE [LARGE SCALE GENOMIC DNA]</scope>
    <source>
        <strain evidence="5">soil36-7</strain>
    </source>
</reference>
<dbReference type="Proteomes" id="UP000298049">
    <property type="component" value="Chromosome"/>
</dbReference>
<accession>A0A4P7XGX2</accession>